<sequence length="114" mass="12647">MATRTPEEVFAHHGQALGAEDLEDIVADYSDDAILVVQKKVYRGKDGARQVFTQLLADVPQAQWELETVFADDVLYLEWKATGGGRKVEDGIDTFIFEDGMIRVQTVVYTVGPA</sequence>
<dbReference type="AlphaFoldDB" id="A0A4Q4Z0Y8"/>
<dbReference type="SUPFAM" id="SSF54427">
    <property type="entry name" value="NTF2-like"/>
    <property type="match status" value="1"/>
</dbReference>
<comment type="caution">
    <text evidence="2">The sequence shown here is derived from an EMBL/GenBank/DDBJ whole genome shotgun (WGS) entry which is preliminary data.</text>
</comment>
<dbReference type="Proteomes" id="UP000295198">
    <property type="component" value="Unassembled WGS sequence"/>
</dbReference>
<evidence type="ECO:0000259" key="1">
    <source>
        <dbReference type="Pfam" id="PF12680"/>
    </source>
</evidence>
<protein>
    <submittedName>
        <fullName evidence="2">Nuclear transport factor 2 family protein</fullName>
    </submittedName>
</protein>
<dbReference type="Pfam" id="PF12680">
    <property type="entry name" value="SnoaL_2"/>
    <property type="match status" value="1"/>
</dbReference>
<dbReference type="Gene3D" id="3.10.450.50">
    <property type="match status" value="1"/>
</dbReference>
<dbReference type="InterPro" id="IPR037401">
    <property type="entry name" value="SnoaL-like"/>
</dbReference>
<dbReference type="EMBL" id="SDKM01000074">
    <property type="protein sequence ID" value="RYP81213.1"/>
    <property type="molecule type" value="Genomic_DNA"/>
</dbReference>
<evidence type="ECO:0000313" key="2">
    <source>
        <dbReference type="EMBL" id="RYP81213.1"/>
    </source>
</evidence>
<dbReference type="RefSeq" id="WP_134720995.1">
    <property type="nucleotide sequence ID" value="NZ_SDKM01000074.1"/>
</dbReference>
<feature type="domain" description="SnoaL-like" evidence="1">
    <location>
        <begin position="15"/>
        <end position="103"/>
    </location>
</feature>
<name>A0A4Q4Z0Y8_9ACTN</name>
<proteinExistence type="predicted"/>
<accession>A0A4Q4Z0Y8</accession>
<keyword evidence="3" id="KW-1185">Reference proteome</keyword>
<gene>
    <name evidence="2" type="ORF">EKO23_23895</name>
</gene>
<dbReference type="InterPro" id="IPR032710">
    <property type="entry name" value="NTF2-like_dom_sf"/>
</dbReference>
<evidence type="ECO:0000313" key="3">
    <source>
        <dbReference type="Proteomes" id="UP000295198"/>
    </source>
</evidence>
<reference evidence="2 3" key="1">
    <citation type="submission" date="2019-01" db="EMBL/GenBank/DDBJ databases">
        <title>Nocardioides guangzhouensis sp. nov., an actinobacterium isolated from soil.</title>
        <authorList>
            <person name="Fu Y."/>
            <person name="Cai Y."/>
            <person name="Lin Z."/>
            <person name="Chen P."/>
        </authorList>
    </citation>
    <scope>NUCLEOTIDE SEQUENCE [LARGE SCALE GENOMIC DNA]</scope>
    <source>
        <strain evidence="2 3">130</strain>
    </source>
</reference>
<organism evidence="2 3">
    <name type="scientific">Nocardioides guangzhouensis</name>
    <dbReference type="NCBI Taxonomy" id="2497878"/>
    <lineage>
        <taxon>Bacteria</taxon>
        <taxon>Bacillati</taxon>
        <taxon>Actinomycetota</taxon>
        <taxon>Actinomycetes</taxon>
        <taxon>Propionibacteriales</taxon>
        <taxon>Nocardioidaceae</taxon>
        <taxon>Nocardioides</taxon>
    </lineage>
</organism>
<dbReference type="OrthoDB" id="7064268at2"/>